<organism evidence="2 3">
    <name type="scientific">Puccinia coronata f. sp. avenae</name>
    <dbReference type="NCBI Taxonomy" id="200324"/>
    <lineage>
        <taxon>Eukaryota</taxon>
        <taxon>Fungi</taxon>
        <taxon>Dikarya</taxon>
        <taxon>Basidiomycota</taxon>
        <taxon>Pucciniomycotina</taxon>
        <taxon>Pucciniomycetes</taxon>
        <taxon>Pucciniales</taxon>
        <taxon>Pucciniaceae</taxon>
        <taxon>Puccinia</taxon>
    </lineage>
</organism>
<accession>A0A2N5URB0</accession>
<name>A0A2N5URB0_9BASI</name>
<protein>
    <submittedName>
        <fullName evidence="2">Uncharacterized protein</fullName>
    </submittedName>
</protein>
<feature type="compositionally biased region" description="Basic and acidic residues" evidence="1">
    <location>
        <begin position="549"/>
        <end position="567"/>
    </location>
</feature>
<dbReference type="AlphaFoldDB" id="A0A2N5URB0"/>
<feature type="region of interest" description="Disordered" evidence="1">
    <location>
        <begin position="546"/>
        <end position="567"/>
    </location>
</feature>
<dbReference type="EMBL" id="PGCJ01000183">
    <property type="protein sequence ID" value="PLW40301.1"/>
    <property type="molecule type" value="Genomic_DNA"/>
</dbReference>
<evidence type="ECO:0000256" key="1">
    <source>
        <dbReference type="SAM" id="MobiDB-lite"/>
    </source>
</evidence>
<evidence type="ECO:0000313" key="3">
    <source>
        <dbReference type="Proteomes" id="UP000235388"/>
    </source>
</evidence>
<feature type="compositionally biased region" description="Low complexity" evidence="1">
    <location>
        <begin position="409"/>
        <end position="423"/>
    </location>
</feature>
<reference evidence="2 3" key="1">
    <citation type="submission" date="2017-11" db="EMBL/GenBank/DDBJ databases">
        <title>De novo assembly and phasing of dikaryotic genomes from two isolates of Puccinia coronata f. sp. avenae, the causal agent of oat crown rust.</title>
        <authorList>
            <person name="Miller M.E."/>
            <person name="Zhang Y."/>
            <person name="Omidvar V."/>
            <person name="Sperschneider J."/>
            <person name="Schwessinger B."/>
            <person name="Raley C."/>
            <person name="Palmer J.M."/>
            <person name="Garnica D."/>
            <person name="Upadhyaya N."/>
            <person name="Rathjen J."/>
            <person name="Taylor J.M."/>
            <person name="Park R.F."/>
            <person name="Dodds P.N."/>
            <person name="Hirsch C.D."/>
            <person name="Kianian S.F."/>
            <person name="Figueroa M."/>
        </authorList>
    </citation>
    <scope>NUCLEOTIDE SEQUENCE [LARGE SCALE GENOMIC DNA]</scope>
    <source>
        <strain evidence="2">12NC29</strain>
    </source>
</reference>
<sequence length="567" mass="62006">MIVRHNPEQYSILPAIGHNGMLAVTGRCDIAAWRCCIAGYPTDATLVRCCLDEVKPDAKAPRLNISPTQHCIDRHRWNGRLEIALRRFWIGSRETASVWLDARLALVDTKPALLDANPLLVDATSAFVDLILSIVDANSVQAPDAIPFPAITMLPTAGFLLLPLTLLCKVTTNLCPEHPLNHQRLQNPLHHILQKRLEAASGPSGIDMVILLRSPIRTNATRGKYLKVSYNLAVKATTKIEDVKLFTKILTKSKSLSSLGLKSDTDPSQTSTPASFQLLNQSLLVQKDSHVMLPVSDAGSDMPMVDSKRAASVPHNGLNIQTIGHPTPATRLTPPLPSLPQGNPSLLISKDLSGGSRQSLLCRGLSESNPLSTRPQPPLCPVFHPRLPCSSSIPLSTHPLCGRGRSGRTSPSAPPSQALPSTQTTGKAPWLEPMLIRLAWLTRPYTTPHLLRAGHNLPSMRPSAAYLNTPGIRLSDSHQFTGRIEPCTTCQAPPPCNQQHTRQVHHIGPHKDLADGRRLLAARAVLDWETNVADLNAKLENNPQLLHYSSDKPDGHHENPLRFREFS</sequence>
<evidence type="ECO:0000313" key="2">
    <source>
        <dbReference type="EMBL" id="PLW40301.1"/>
    </source>
</evidence>
<proteinExistence type="predicted"/>
<gene>
    <name evidence="2" type="ORF">PCANC_11183</name>
</gene>
<comment type="caution">
    <text evidence="2">The sequence shown here is derived from an EMBL/GenBank/DDBJ whole genome shotgun (WGS) entry which is preliminary data.</text>
</comment>
<dbReference type="Proteomes" id="UP000235388">
    <property type="component" value="Unassembled WGS sequence"/>
</dbReference>
<feature type="region of interest" description="Disordered" evidence="1">
    <location>
        <begin position="400"/>
        <end position="426"/>
    </location>
</feature>
<keyword evidence="3" id="KW-1185">Reference proteome</keyword>